<comment type="similarity">
    <text evidence="5">Belongs to the AspA/AstE family. Succinylglutamate desuccinylase subfamily.</text>
</comment>
<dbReference type="PROSITE" id="PS51257">
    <property type="entry name" value="PROKAR_LIPOPROTEIN"/>
    <property type="match status" value="1"/>
</dbReference>
<feature type="domain" description="AstE/AspA barrel-sandwich hybrid" evidence="7">
    <location>
        <begin position="257"/>
        <end position="328"/>
    </location>
</feature>
<dbReference type="InterPro" id="IPR007036">
    <property type="entry name" value="Aste_AspA_hybrid_dom"/>
</dbReference>
<dbReference type="Pfam" id="PF24827">
    <property type="entry name" value="AstE_AspA_cat"/>
    <property type="match status" value="1"/>
</dbReference>
<comment type="caution">
    <text evidence="9">The sequence shown here is derived from an EMBL/GenBank/DDBJ whole genome shotgun (WGS) entry which is preliminary data.</text>
</comment>
<dbReference type="Gene3D" id="3.40.630.10">
    <property type="entry name" value="Zn peptidases"/>
    <property type="match status" value="1"/>
</dbReference>
<keyword evidence="2 5" id="KW-0479">Metal-binding</keyword>
<keyword evidence="3 5" id="KW-0378">Hydrolase</keyword>
<dbReference type="InterPro" id="IPR050178">
    <property type="entry name" value="AspA/AstE_fam"/>
</dbReference>
<protein>
    <recommendedName>
        <fullName evidence="5">Succinylglutamate desuccinylase</fullName>
        <ecNumber evidence="5">3.5.1.96</ecNumber>
    </recommendedName>
</protein>
<dbReference type="Proteomes" id="UP001501353">
    <property type="component" value="Unassembled WGS sequence"/>
</dbReference>
<feature type="domain" description="Succinylglutamate desuccinylase/Aspartoacylase catalytic" evidence="8">
    <location>
        <begin position="50"/>
        <end position="242"/>
    </location>
</feature>
<evidence type="ECO:0000256" key="3">
    <source>
        <dbReference type="ARBA" id="ARBA00022801"/>
    </source>
</evidence>
<dbReference type="EC" id="3.5.1.96" evidence="5"/>
<dbReference type="PANTHER" id="PTHR15162">
    <property type="entry name" value="ASPARTOACYLASE"/>
    <property type="match status" value="1"/>
</dbReference>
<evidence type="ECO:0000259" key="7">
    <source>
        <dbReference type="Pfam" id="PF04952"/>
    </source>
</evidence>
<dbReference type="HAMAP" id="MF_00767">
    <property type="entry name" value="Arg_catab_AstE"/>
    <property type="match status" value="1"/>
</dbReference>
<comment type="cofactor">
    <cofactor evidence="5">
        <name>Zn(2+)</name>
        <dbReference type="ChEBI" id="CHEBI:29105"/>
    </cofactor>
    <text evidence="5">Binds 1 zinc ion per subunit.</text>
</comment>
<dbReference type="SUPFAM" id="SSF53187">
    <property type="entry name" value="Zn-dependent exopeptidases"/>
    <property type="match status" value="1"/>
</dbReference>
<evidence type="ECO:0000259" key="8">
    <source>
        <dbReference type="Pfam" id="PF24827"/>
    </source>
</evidence>
<evidence type="ECO:0000256" key="4">
    <source>
        <dbReference type="ARBA" id="ARBA00022833"/>
    </source>
</evidence>
<dbReference type="RefSeq" id="WP_344764650.1">
    <property type="nucleotide sequence ID" value="NZ_BAAAZE010000013.1"/>
</dbReference>
<evidence type="ECO:0000256" key="5">
    <source>
        <dbReference type="HAMAP-Rule" id="MF_00767"/>
    </source>
</evidence>
<feature type="binding site" evidence="5">
    <location>
        <position position="153"/>
    </location>
    <ligand>
        <name>Zn(2+)</name>
        <dbReference type="ChEBI" id="CHEBI:29105"/>
    </ligand>
</feature>
<keyword evidence="4 5" id="KW-0862">Zinc</keyword>
<keyword evidence="6" id="KW-0732">Signal</keyword>
<feature type="binding site" evidence="5">
    <location>
        <position position="60"/>
    </location>
    <ligand>
        <name>Zn(2+)</name>
        <dbReference type="ChEBI" id="CHEBI:29105"/>
    </ligand>
</feature>
<dbReference type="Pfam" id="PF04952">
    <property type="entry name" value="AstE_AspA_hybrid"/>
    <property type="match status" value="1"/>
</dbReference>
<dbReference type="InterPro" id="IPR055438">
    <property type="entry name" value="AstE_AspA_cat"/>
</dbReference>
<keyword evidence="1 5" id="KW-0056">Arginine metabolism</keyword>
<keyword evidence="10" id="KW-1185">Reference proteome</keyword>
<evidence type="ECO:0000256" key="2">
    <source>
        <dbReference type="ARBA" id="ARBA00022723"/>
    </source>
</evidence>
<organism evidence="9 10">
    <name type="scientific">Actimicrobium antarcticum</name>
    <dbReference type="NCBI Taxonomy" id="1051899"/>
    <lineage>
        <taxon>Bacteria</taxon>
        <taxon>Pseudomonadati</taxon>
        <taxon>Pseudomonadota</taxon>
        <taxon>Betaproteobacteria</taxon>
        <taxon>Burkholderiales</taxon>
        <taxon>Oxalobacteraceae</taxon>
        <taxon>Actimicrobium</taxon>
    </lineage>
</organism>
<evidence type="ECO:0000313" key="9">
    <source>
        <dbReference type="EMBL" id="GAA4030645.1"/>
    </source>
</evidence>
<proteinExistence type="inferred from homology"/>
<feature type="chain" id="PRO_5047240793" description="Succinylglutamate desuccinylase" evidence="6">
    <location>
        <begin position="25"/>
        <end position="335"/>
    </location>
</feature>
<feature type="binding site" evidence="5">
    <location>
        <position position="63"/>
    </location>
    <ligand>
        <name>Zn(2+)</name>
        <dbReference type="ChEBI" id="CHEBI:29105"/>
    </ligand>
</feature>
<sequence>MTLATRDKLTAVSAFVAGDFSALAAAFAAAGCQVDEPAPGTLQLQRGASGPNVLLSVGIHGDETAPIELVAQLLAELALTPQELGVNLLLVVGNIDAIRQSRRFIDADLNRLFRPDRGALAATAEAARADAIMAATTAFFDSAAGACWHLDLHTAIRASVYPTFAILPASIAAAQQRALTSLLGHAGIAAVIINPTSAGTFSAFTAEQCGATSSTVELGRVSALGANDVSVFAAASRTLSALLRGDVLVHPAMPAPLVFEVVQEIIKHSEAFRMHFDGATQNFTAMQRGDVIATDGEVVYRVGHDEELVVFPNPSVRIGLRAGLMVVRSPDLPES</sequence>
<evidence type="ECO:0000256" key="6">
    <source>
        <dbReference type="SAM" id="SignalP"/>
    </source>
</evidence>
<dbReference type="EMBL" id="BAAAZE010000013">
    <property type="protein sequence ID" value="GAA4030645.1"/>
    <property type="molecule type" value="Genomic_DNA"/>
</dbReference>
<feature type="active site" evidence="5">
    <location>
        <position position="217"/>
    </location>
</feature>
<accession>A0ABP7TST3</accession>
<evidence type="ECO:0000313" key="10">
    <source>
        <dbReference type="Proteomes" id="UP001501353"/>
    </source>
</evidence>
<evidence type="ECO:0000256" key="1">
    <source>
        <dbReference type="ARBA" id="ARBA00022503"/>
    </source>
</evidence>
<comment type="pathway">
    <text evidence="5">Amino-acid degradation; L-arginine degradation via AST pathway; L-glutamate and succinate from L-arginine: step 5/5.</text>
</comment>
<feature type="signal peptide" evidence="6">
    <location>
        <begin position="1"/>
        <end position="24"/>
    </location>
</feature>
<reference evidence="10" key="1">
    <citation type="journal article" date="2019" name="Int. J. Syst. Evol. Microbiol.">
        <title>The Global Catalogue of Microorganisms (GCM) 10K type strain sequencing project: providing services to taxonomists for standard genome sequencing and annotation.</title>
        <authorList>
            <consortium name="The Broad Institute Genomics Platform"/>
            <consortium name="The Broad Institute Genome Sequencing Center for Infectious Disease"/>
            <person name="Wu L."/>
            <person name="Ma J."/>
        </authorList>
    </citation>
    <scope>NUCLEOTIDE SEQUENCE [LARGE SCALE GENOMIC DNA]</scope>
    <source>
        <strain evidence="10">JCM 16673</strain>
    </source>
</reference>
<gene>
    <name evidence="5 9" type="primary">astE</name>
    <name evidence="9" type="ORF">GCM10022212_31270</name>
</gene>
<name>A0ABP7TST3_9BURK</name>
<comment type="function">
    <text evidence="5">Transforms N(2)-succinylglutamate into succinate and glutamate.</text>
</comment>
<dbReference type="NCBIfam" id="NF003706">
    <property type="entry name" value="PRK05324.1"/>
    <property type="match status" value="1"/>
</dbReference>
<comment type="catalytic activity">
    <reaction evidence="5">
        <text>N-succinyl-L-glutamate + H2O = L-glutamate + succinate</text>
        <dbReference type="Rhea" id="RHEA:15169"/>
        <dbReference type="ChEBI" id="CHEBI:15377"/>
        <dbReference type="ChEBI" id="CHEBI:29985"/>
        <dbReference type="ChEBI" id="CHEBI:30031"/>
        <dbReference type="ChEBI" id="CHEBI:58763"/>
        <dbReference type="EC" id="3.5.1.96"/>
    </reaction>
</comment>
<dbReference type="InterPro" id="IPR016681">
    <property type="entry name" value="SuccinylGlu_desuccinylase"/>
</dbReference>
<dbReference type="PANTHER" id="PTHR15162:SF7">
    <property type="entry name" value="SUCCINYLGLUTAMATE DESUCCINYLASE"/>
    <property type="match status" value="1"/>
</dbReference>